<evidence type="ECO:0000313" key="7">
    <source>
        <dbReference type="Proteomes" id="UP001141619"/>
    </source>
</evidence>
<dbReference type="SUPFAM" id="SSF158442">
    <property type="entry name" value="DsbB-like"/>
    <property type="match status" value="1"/>
</dbReference>
<evidence type="ECO:0000256" key="1">
    <source>
        <dbReference type="ARBA" id="ARBA00004141"/>
    </source>
</evidence>
<evidence type="ECO:0000256" key="3">
    <source>
        <dbReference type="ARBA" id="ARBA00022989"/>
    </source>
</evidence>
<proteinExistence type="predicted"/>
<dbReference type="InterPro" id="IPR003752">
    <property type="entry name" value="DiS_bond_form_DsbB/BdbC"/>
</dbReference>
<evidence type="ECO:0000313" key="6">
    <source>
        <dbReference type="EMBL" id="MDA5192632.1"/>
    </source>
</evidence>
<comment type="caution">
    <text evidence="6">The sequence shown here is derived from an EMBL/GenBank/DDBJ whole genome shotgun (WGS) entry which is preliminary data.</text>
</comment>
<dbReference type="InterPro" id="IPR024199">
    <property type="entry name" value="Uncharacterised_DsbB"/>
</dbReference>
<dbReference type="Proteomes" id="UP001141619">
    <property type="component" value="Unassembled WGS sequence"/>
</dbReference>
<keyword evidence="4 5" id="KW-0472">Membrane</keyword>
<feature type="transmembrane region" description="Helical" evidence="5">
    <location>
        <begin position="131"/>
        <end position="154"/>
    </location>
</feature>
<keyword evidence="7" id="KW-1185">Reference proteome</keyword>
<dbReference type="RefSeq" id="WP_274942336.1">
    <property type="nucleotide sequence ID" value="NZ_JANWOI010000001.1"/>
</dbReference>
<reference evidence="6" key="1">
    <citation type="submission" date="2022-08" db="EMBL/GenBank/DDBJ databases">
        <authorList>
            <person name="Vandamme P."/>
            <person name="Hettiarachchi A."/>
            <person name="Peeters C."/>
            <person name="Cnockaert M."/>
            <person name="Carlier A."/>
        </authorList>
    </citation>
    <scope>NUCLEOTIDE SEQUENCE</scope>
    <source>
        <strain evidence="6">LMG 31809</strain>
    </source>
</reference>
<evidence type="ECO:0000256" key="4">
    <source>
        <dbReference type="ARBA" id="ARBA00023136"/>
    </source>
</evidence>
<accession>A0A9X3Z624</accession>
<name>A0A9X3Z624_9PROT</name>
<dbReference type="GO" id="GO:0006457">
    <property type="term" value="P:protein folding"/>
    <property type="evidence" value="ECO:0007669"/>
    <property type="project" value="InterPro"/>
</dbReference>
<keyword evidence="2 5" id="KW-0812">Transmembrane</keyword>
<dbReference type="EMBL" id="JANWOI010000001">
    <property type="protein sequence ID" value="MDA5192632.1"/>
    <property type="molecule type" value="Genomic_DNA"/>
</dbReference>
<comment type="subcellular location">
    <subcellularLocation>
        <location evidence="1">Membrane</location>
        <topology evidence="1">Multi-pass membrane protein</topology>
    </subcellularLocation>
</comment>
<protein>
    <submittedName>
        <fullName evidence="6">Disulfide bond formation protein B</fullName>
    </submittedName>
</protein>
<feature type="transmembrane region" description="Helical" evidence="5">
    <location>
        <begin position="70"/>
        <end position="89"/>
    </location>
</feature>
<keyword evidence="3 5" id="KW-1133">Transmembrane helix</keyword>
<dbReference type="Pfam" id="PF02600">
    <property type="entry name" value="DsbB"/>
    <property type="match status" value="1"/>
</dbReference>
<dbReference type="AlphaFoldDB" id="A0A9X3Z624"/>
<organism evidence="6 7">
    <name type="scientific">Govanella unica</name>
    <dbReference type="NCBI Taxonomy" id="2975056"/>
    <lineage>
        <taxon>Bacteria</taxon>
        <taxon>Pseudomonadati</taxon>
        <taxon>Pseudomonadota</taxon>
        <taxon>Alphaproteobacteria</taxon>
        <taxon>Emcibacterales</taxon>
        <taxon>Govanellaceae</taxon>
        <taxon>Govanella</taxon>
    </lineage>
</organism>
<dbReference type="Gene3D" id="1.20.1550.10">
    <property type="entry name" value="DsbB-like"/>
    <property type="match status" value="1"/>
</dbReference>
<dbReference type="InterPro" id="IPR023380">
    <property type="entry name" value="DsbB-like_sf"/>
</dbReference>
<sequence length="161" mass="17506">MPRLDRNIPLILTAASIAILGTVFALEHVGGYLPCELCWWQRYVYMAAIPLGVLAIVTDRPEAGGSSKRLLALLGFLFLMGAGIAGYHFGVEQKWWQGPTACSSIDLEGSIEDVFRAVMAMPIIRCDSPSWTLFGLSMAGYNFILSLILAALALRGAQSRL</sequence>
<gene>
    <name evidence="6" type="ORF">NYP16_01485</name>
</gene>
<dbReference type="GO" id="GO:0016020">
    <property type="term" value="C:membrane"/>
    <property type="evidence" value="ECO:0007669"/>
    <property type="project" value="UniProtKB-SubCell"/>
</dbReference>
<evidence type="ECO:0000256" key="2">
    <source>
        <dbReference type="ARBA" id="ARBA00022692"/>
    </source>
</evidence>
<dbReference type="GO" id="GO:0015035">
    <property type="term" value="F:protein-disulfide reductase activity"/>
    <property type="evidence" value="ECO:0007669"/>
    <property type="project" value="InterPro"/>
</dbReference>
<evidence type="ECO:0000256" key="5">
    <source>
        <dbReference type="SAM" id="Phobius"/>
    </source>
</evidence>
<reference evidence="6" key="2">
    <citation type="journal article" date="2023" name="Syst. Appl. Microbiol.">
        <title>Govania unica gen. nov., sp. nov., a rare biosphere bacterium that represents a novel family in the class Alphaproteobacteria.</title>
        <authorList>
            <person name="Vandamme P."/>
            <person name="Peeters C."/>
            <person name="Hettiarachchi A."/>
            <person name="Cnockaert M."/>
            <person name="Carlier A."/>
        </authorList>
    </citation>
    <scope>NUCLEOTIDE SEQUENCE</scope>
    <source>
        <strain evidence="6">LMG 31809</strain>
    </source>
</reference>
<feature type="transmembrane region" description="Helical" evidence="5">
    <location>
        <begin position="41"/>
        <end position="58"/>
    </location>
</feature>
<dbReference type="PIRSF" id="PIRSF033913">
    <property type="entry name" value="S-S_format_DsbB"/>
    <property type="match status" value="1"/>
</dbReference>